<protein>
    <submittedName>
        <fullName evidence="3">Putative transcriptional regulator</fullName>
    </submittedName>
</protein>
<organism evidence="3 4">
    <name type="scientific">Mycolicibacterium chitae</name>
    <name type="common">Mycobacterium chitae</name>
    <dbReference type="NCBI Taxonomy" id="1792"/>
    <lineage>
        <taxon>Bacteria</taxon>
        <taxon>Bacillati</taxon>
        <taxon>Actinomycetota</taxon>
        <taxon>Actinomycetes</taxon>
        <taxon>Mycobacteriales</taxon>
        <taxon>Mycobacteriaceae</taxon>
        <taxon>Mycolicibacterium</taxon>
    </lineage>
</organism>
<feature type="domain" description="HTH cro/C1-type" evidence="2">
    <location>
        <begin position="32"/>
        <end position="86"/>
    </location>
</feature>
<dbReference type="PANTHER" id="PTHR35010">
    <property type="entry name" value="BLL4672 PROTEIN-RELATED"/>
    <property type="match status" value="1"/>
</dbReference>
<dbReference type="PANTHER" id="PTHR35010:SF4">
    <property type="entry name" value="BLL5781 PROTEIN"/>
    <property type="match status" value="1"/>
</dbReference>
<dbReference type="AlphaFoldDB" id="A0A448I6Z3"/>
<dbReference type="OrthoDB" id="2959414at2"/>
<evidence type="ECO:0000313" key="3">
    <source>
        <dbReference type="EMBL" id="VEG48160.1"/>
    </source>
</evidence>
<dbReference type="Pfam" id="PF13560">
    <property type="entry name" value="HTH_31"/>
    <property type="match status" value="1"/>
</dbReference>
<sequence>MRADGTVVAQTEAVSTAHTSTQASAPPFGALMRQWRRRRRLSQLELALGADVSSRHVSFIETGRSAPSRAMVLRLATALGVPPREQNQLLLAAGLAPEYSERSWEDPELAAVRTGVERVLDAHEPHPCLVVDREWNIVRANAATAVLLDGVSPELLEVPNALRIALHPNGLAPRIENLAQWRHHLLERLRRESLAGDRAELRSLLAELDAYPGGSGEADELGGVAVPLRLVTTGGEALSLLSMVSTFGTALDLTVAELSIEAFLPADSRTARLLADAARDREVAEG</sequence>
<evidence type="ECO:0000256" key="1">
    <source>
        <dbReference type="SAM" id="MobiDB-lite"/>
    </source>
</evidence>
<evidence type="ECO:0000313" key="4">
    <source>
        <dbReference type="Proteomes" id="UP000282551"/>
    </source>
</evidence>
<gene>
    <name evidence="3" type="ORF">NCTC10485_02453</name>
</gene>
<dbReference type="GO" id="GO:0003677">
    <property type="term" value="F:DNA binding"/>
    <property type="evidence" value="ECO:0007669"/>
    <property type="project" value="InterPro"/>
</dbReference>
<accession>A0A448I6Z3</accession>
<evidence type="ECO:0000259" key="2">
    <source>
        <dbReference type="PROSITE" id="PS50943"/>
    </source>
</evidence>
<dbReference type="Pfam" id="PF17765">
    <property type="entry name" value="MLTR_LBD"/>
    <property type="match status" value="1"/>
</dbReference>
<name>A0A448I6Z3_MYCCI</name>
<dbReference type="InterPro" id="IPR041413">
    <property type="entry name" value="MLTR_LBD"/>
</dbReference>
<dbReference type="PROSITE" id="PS50943">
    <property type="entry name" value="HTH_CROC1"/>
    <property type="match status" value="1"/>
</dbReference>
<keyword evidence="4" id="KW-1185">Reference proteome</keyword>
<dbReference type="Proteomes" id="UP000282551">
    <property type="component" value="Chromosome"/>
</dbReference>
<dbReference type="Gene3D" id="1.10.260.40">
    <property type="entry name" value="lambda repressor-like DNA-binding domains"/>
    <property type="match status" value="1"/>
</dbReference>
<dbReference type="CDD" id="cd00093">
    <property type="entry name" value="HTH_XRE"/>
    <property type="match status" value="1"/>
</dbReference>
<dbReference type="Gene3D" id="3.30.450.180">
    <property type="match status" value="1"/>
</dbReference>
<proteinExistence type="predicted"/>
<dbReference type="SUPFAM" id="SSF47413">
    <property type="entry name" value="lambda repressor-like DNA-binding domains"/>
    <property type="match status" value="1"/>
</dbReference>
<dbReference type="InterPro" id="IPR001387">
    <property type="entry name" value="Cro/C1-type_HTH"/>
</dbReference>
<dbReference type="EMBL" id="LR134355">
    <property type="protein sequence ID" value="VEG48160.1"/>
    <property type="molecule type" value="Genomic_DNA"/>
</dbReference>
<reference evidence="3 4" key="1">
    <citation type="submission" date="2018-12" db="EMBL/GenBank/DDBJ databases">
        <authorList>
            <consortium name="Pathogen Informatics"/>
        </authorList>
    </citation>
    <scope>NUCLEOTIDE SEQUENCE [LARGE SCALE GENOMIC DNA]</scope>
    <source>
        <strain evidence="3 4">NCTC10485</strain>
    </source>
</reference>
<feature type="region of interest" description="Disordered" evidence="1">
    <location>
        <begin position="1"/>
        <end position="25"/>
    </location>
</feature>
<dbReference type="InterPro" id="IPR010982">
    <property type="entry name" value="Lambda_DNA-bd_dom_sf"/>
</dbReference>
<feature type="compositionally biased region" description="Polar residues" evidence="1">
    <location>
        <begin position="8"/>
        <end position="24"/>
    </location>
</feature>
<dbReference type="SMART" id="SM00530">
    <property type="entry name" value="HTH_XRE"/>
    <property type="match status" value="1"/>
</dbReference>